<keyword evidence="7" id="KW-1185">Reference proteome</keyword>
<sequence length="89" mass="9716">MLLSPCIRAVLGLKAVMSSGDLDTFAVMMAVLSFLPPYMGSMVHFYSDTVRSVDFIVLLAGQHTIFFMVAYSDLGADARTSDRYLLSIG</sequence>
<feature type="transmembrane region" description="Helical" evidence="1">
    <location>
        <begin position="12"/>
        <end position="35"/>
    </location>
</feature>
<dbReference type="EMBL" id="CP031733">
    <property type="protein sequence ID" value="AXQ78074.1"/>
    <property type="molecule type" value="Genomic_DNA"/>
</dbReference>
<evidence type="ECO:0000313" key="2">
    <source>
        <dbReference type="EMBL" id="AXQ78074.1"/>
    </source>
</evidence>
<dbReference type="AlphaFoldDB" id="A0A372KLY5"/>
<reference evidence="3 7" key="1">
    <citation type="submission" date="2018-08" db="EMBL/GenBank/DDBJ databases">
        <title>Draft genome of Streptococcus sp .nov. Z2.</title>
        <authorList>
            <person name="Tian Z."/>
        </authorList>
    </citation>
    <scope>NUCLEOTIDE SEQUENCE [LARGE SCALE GENOMIC DNA]</scope>
    <source>
        <strain evidence="3 7">Z2</strain>
    </source>
</reference>
<evidence type="ECO:0000313" key="4">
    <source>
        <dbReference type="EMBL" id="RFU53291.1"/>
    </source>
</evidence>
<accession>A0A346NAM9</accession>
<accession>A0A372KLY5</accession>
<organism evidence="4 6">
    <name type="scientific">Streptococcus chenjunshii</name>
    <dbReference type="NCBI Taxonomy" id="2173853"/>
    <lineage>
        <taxon>Bacteria</taxon>
        <taxon>Bacillati</taxon>
        <taxon>Bacillota</taxon>
        <taxon>Bacilli</taxon>
        <taxon>Lactobacillales</taxon>
        <taxon>Streptococcaceae</taxon>
        <taxon>Streptococcus</taxon>
    </lineage>
</organism>
<evidence type="ECO:0000313" key="3">
    <source>
        <dbReference type="EMBL" id="RFU51169.1"/>
    </source>
</evidence>
<gene>
    <name evidence="2" type="ORF">DDV21_002785</name>
    <name evidence="3" type="ORF">DDV22_04735</name>
    <name evidence="4" type="ORF">DDV23_05370</name>
</gene>
<dbReference type="Proteomes" id="UP000262901">
    <property type="component" value="Unassembled WGS sequence"/>
</dbReference>
<evidence type="ECO:0000256" key="1">
    <source>
        <dbReference type="SAM" id="Phobius"/>
    </source>
</evidence>
<evidence type="ECO:0000313" key="7">
    <source>
        <dbReference type="Proteomes" id="UP000264056"/>
    </source>
</evidence>
<reference evidence="5" key="3">
    <citation type="submission" date="2018-08" db="EMBL/GenBank/DDBJ databases">
        <title>Streptococcus chenjunshii sp. nov., isolated from stools sample of the Tibetan antelope in the Qinghai-Tibet plateau, China.</title>
        <authorList>
            <person name="Tian Z."/>
        </authorList>
    </citation>
    <scope>NUCLEOTIDE SEQUENCE [LARGE SCALE GENOMIC DNA]</scope>
    <source>
        <strain evidence="5">Z15</strain>
    </source>
</reference>
<proteinExistence type="predicted"/>
<dbReference type="Proteomes" id="UP000264056">
    <property type="component" value="Unassembled WGS sequence"/>
</dbReference>
<keyword evidence="1" id="KW-0812">Transmembrane</keyword>
<keyword evidence="1" id="KW-0472">Membrane</keyword>
<dbReference type="KEGG" id="schj:DDV21_002785"/>
<feature type="transmembrane region" description="Helical" evidence="1">
    <location>
        <begin position="55"/>
        <end position="74"/>
    </location>
</feature>
<dbReference type="EMBL" id="QVQZ01000009">
    <property type="protein sequence ID" value="RFU53291.1"/>
    <property type="molecule type" value="Genomic_DNA"/>
</dbReference>
<dbReference type="Proteomes" id="UP000246115">
    <property type="component" value="Chromosome"/>
</dbReference>
<reference evidence="4 6" key="2">
    <citation type="submission" date="2018-08" db="EMBL/GenBank/DDBJ databases">
        <title>Draft genome of Streptococcus sp. nov. Z1.</title>
        <authorList>
            <person name="Tian Z."/>
        </authorList>
    </citation>
    <scope>NUCLEOTIDE SEQUENCE [LARGE SCALE GENOMIC DNA]</scope>
    <source>
        <strain evidence="4">Z1</strain>
        <strain evidence="6">Z1(2018)</strain>
    </source>
</reference>
<protein>
    <submittedName>
        <fullName evidence="4">Uncharacterized protein</fullName>
    </submittedName>
</protein>
<evidence type="ECO:0000313" key="5">
    <source>
        <dbReference type="Proteomes" id="UP000246115"/>
    </source>
</evidence>
<keyword evidence="1" id="KW-1133">Transmembrane helix</keyword>
<dbReference type="EMBL" id="QVQY01000009">
    <property type="protein sequence ID" value="RFU51169.1"/>
    <property type="molecule type" value="Genomic_DNA"/>
</dbReference>
<evidence type="ECO:0000313" key="6">
    <source>
        <dbReference type="Proteomes" id="UP000262901"/>
    </source>
</evidence>
<name>A0A372KLY5_9STRE</name>
<reference evidence="2" key="4">
    <citation type="journal article" date="2019" name="Int. J. Syst. Evol. Microbiol.">
        <title>Streptococcus chenjunshii sp. nov. isolated from feces of Tibetan antelopes.</title>
        <authorList>
            <person name="Tian Z."/>
            <person name="Lu S."/>
            <person name="Jin D."/>
            <person name="Yang J."/>
            <person name="Pu J."/>
            <person name="Lai X.H."/>
            <person name="Bai X.N."/>
            <person name="Wu X.M."/>
            <person name="Li J."/>
            <person name="Wang S."/>
            <person name="Xu J."/>
        </authorList>
    </citation>
    <scope>NUCLEOTIDE SEQUENCE</scope>
    <source>
        <strain evidence="2">Z15</strain>
    </source>
</reference>